<evidence type="ECO:0000256" key="1">
    <source>
        <dbReference type="ARBA" id="ARBA00006479"/>
    </source>
</evidence>
<dbReference type="Gene3D" id="1.10.10.10">
    <property type="entry name" value="Winged helix-like DNA-binding domain superfamily/Winged helix DNA-binding domain"/>
    <property type="match status" value="1"/>
</dbReference>
<dbReference type="RefSeq" id="WP_006337999.1">
    <property type="nucleotide sequence ID" value="NZ_BAHC01000205.1"/>
</dbReference>
<dbReference type="InterPro" id="IPR000600">
    <property type="entry name" value="ROK"/>
</dbReference>
<sequence>MNDAVLRESPLDRGGSVTDLREQNLSQVLRVLATHGPMVRAEIAHRCGLKVTALTSLVDELRGRGLVEEIPQPRSKARGRPAHPVALAAEPTCTLAFGCSRNHVVGAIGNLRGDVVAENRWPISGPAGWDRYAPQLDEVLVATVTDAHRRGLRPLSAQFAIPGAVDHDRGRVIRSVLNGWGGVDLRGAAEDMLERAGIGTALVGVDRETNYALLARRESLDRPAEPVVYLGGRNAISGGILDRDGIVHGAGGLAGEFGHLIVDPGGQQCWCGRRGCVETRLGLRYLYAAINGSEPSFDELSERYPAMIDLITKKADAGDATVDAALAEAGRWLGITIDTVASVVNPQVVFVDGYLCRLTEHVEPSLRGYLDSVGSLPSLASLSVVYRPDDADDLSTTGMIIAGRNAILARPSVARKAAA</sequence>
<dbReference type="AlphaFoldDB" id="K6WLP8"/>
<dbReference type="SUPFAM" id="SSF53067">
    <property type="entry name" value="Actin-like ATPase domain"/>
    <property type="match status" value="1"/>
</dbReference>
<evidence type="ECO:0000313" key="2">
    <source>
        <dbReference type="EMBL" id="GAB93087.1"/>
    </source>
</evidence>
<dbReference type="InterPro" id="IPR036388">
    <property type="entry name" value="WH-like_DNA-bd_sf"/>
</dbReference>
<keyword evidence="3" id="KW-1185">Reference proteome</keyword>
<dbReference type="eggNOG" id="COG1940">
    <property type="taxonomic scope" value="Bacteria"/>
</dbReference>
<comment type="caution">
    <text evidence="2">The sequence shown here is derived from an EMBL/GenBank/DDBJ whole genome shotgun (WGS) entry which is preliminary data.</text>
</comment>
<dbReference type="PANTHER" id="PTHR18964">
    <property type="entry name" value="ROK (REPRESSOR, ORF, KINASE) FAMILY"/>
    <property type="match status" value="1"/>
</dbReference>
<dbReference type="STRING" id="1108045.GORHZ_205_00290"/>
<proteinExistence type="inferred from homology"/>
<reference evidence="2 3" key="1">
    <citation type="submission" date="2012-08" db="EMBL/GenBank/DDBJ databases">
        <title>Whole genome shotgun sequence of Gordonia rhizosphera NBRC 16068.</title>
        <authorList>
            <person name="Takarada H."/>
            <person name="Isaki S."/>
            <person name="Hosoyama A."/>
            <person name="Tsuchikane K."/>
            <person name="Katsumata H."/>
            <person name="Baba S."/>
            <person name="Ohji S."/>
            <person name="Yamazaki S."/>
            <person name="Fujita N."/>
        </authorList>
    </citation>
    <scope>NUCLEOTIDE SEQUENCE [LARGE SCALE GENOMIC DNA]</scope>
    <source>
        <strain evidence="2 3">NBRC 16068</strain>
    </source>
</reference>
<dbReference type="Proteomes" id="UP000008363">
    <property type="component" value="Unassembled WGS sequence"/>
</dbReference>
<dbReference type="InterPro" id="IPR043129">
    <property type="entry name" value="ATPase_NBD"/>
</dbReference>
<dbReference type="EMBL" id="BAHC01000205">
    <property type="protein sequence ID" value="GAB93087.1"/>
    <property type="molecule type" value="Genomic_DNA"/>
</dbReference>
<evidence type="ECO:0000313" key="3">
    <source>
        <dbReference type="Proteomes" id="UP000008363"/>
    </source>
</evidence>
<name>K6WLP8_9ACTN</name>
<dbReference type="Gene3D" id="3.30.420.40">
    <property type="match status" value="2"/>
</dbReference>
<comment type="similarity">
    <text evidence="1">Belongs to the ROK (NagC/XylR) family.</text>
</comment>
<dbReference type="InterPro" id="IPR036390">
    <property type="entry name" value="WH_DNA-bd_sf"/>
</dbReference>
<dbReference type="PANTHER" id="PTHR18964:SF149">
    <property type="entry name" value="BIFUNCTIONAL UDP-N-ACETYLGLUCOSAMINE 2-EPIMERASE_N-ACETYLMANNOSAMINE KINASE"/>
    <property type="match status" value="1"/>
</dbReference>
<dbReference type="OrthoDB" id="5174513at2"/>
<organism evidence="2 3">
    <name type="scientific">Gordonia rhizosphera NBRC 16068</name>
    <dbReference type="NCBI Taxonomy" id="1108045"/>
    <lineage>
        <taxon>Bacteria</taxon>
        <taxon>Bacillati</taxon>
        <taxon>Actinomycetota</taxon>
        <taxon>Actinomycetes</taxon>
        <taxon>Mycobacteriales</taxon>
        <taxon>Gordoniaceae</taxon>
        <taxon>Gordonia</taxon>
    </lineage>
</organism>
<dbReference type="Pfam" id="PF00480">
    <property type="entry name" value="ROK"/>
    <property type="match status" value="1"/>
</dbReference>
<accession>K6WLP8</accession>
<dbReference type="SUPFAM" id="SSF46785">
    <property type="entry name" value="Winged helix' DNA-binding domain"/>
    <property type="match status" value="1"/>
</dbReference>
<protein>
    <submittedName>
        <fullName evidence="2">Putative NagC family transcriptional regulator</fullName>
    </submittedName>
</protein>
<gene>
    <name evidence="2" type="ORF">GORHZ_205_00290</name>
</gene>